<comment type="caution">
    <text evidence="4">The sequence shown here is derived from an EMBL/GenBank/DDBJ whole genome shotgun (WGS) entry which is preliminary data.</text>
</comment>
<evidence type="ECO:0000313" key="4">
    <source>
        <dbReference type="EMBL" id="MBB2504882.1"/>
    </source>
</evidence>
<reference evidence="4 5" key="1">
    <citation type="submission" date="2020-08" db="EMBL/GenBank/DDBJ databases">
        <title>Amycolatopsis echigonensis JCM 21831.</title>
        <authorList>
            <person name="Tedsree N."/>
            <person name="Kuncharoen N."/>
            <person name="Likhitwitayawuid K."/>
            <person name="Tanasupawat S."/>
        </authorList>
    </citation>
    <scope>NUCLEOTIDE SEQUENCE [LARGE SCALE GENOMIC DNA]</scope>
    <source>
        <strain evidence="4 5">JCM 21831</strain>
    </source>
</reference>
<dbReference type="RefSeq" id="WP_183126543.1">
    <property type="nucleotide sequence ID" value="NZ_JACJHR010000084.1"/>
</dbReference>
<dbReference type="SMART" id="SM00829">
    <property type="entry name" value="PKS_ER"/>
    <property type="match status" value="1"/>
</dbReference>
<keyword evidence="1" id="KW-0521">NADP</keyword>
<dbReference type="AlphaFoldDB" id="A0A8E1W735"/>
<name>A0A8E1W735_9PSEU</name>
<dbReference type="Pfam" id="PF08240">
    <property type="entry name" value="ADH_N"/>
    <property type="match status" value="1"/>
</dbReference>
<dbReference type="CDD" id="cd05286">
    <property type="entry name" value="QOR2"/>
    <property type="match status" value="1"/>
</dbReference>
<dbReference type="InterPro" id="IPR047618">
    <property type="entry name" value="QOR-like"/>
</dbReference>
<dbReference type="GO" id="GO:0035925">
    <property type="term" value="F:mRNA 3'-UTR AU-rich region binding"/>
    <property type="evidence" value="ECO:0007669"/>
    <property type="project" value="TreeGrafter"/>
</dbReference>
<accession>A0A8E1W735</accession>
<dbReference type="EMBL" id="JACJHR010000084">
    <property type="protein sequence ID" value="MBB2504882.1"/>
    <property type="molecule type" value="Genomic_DNA"/>
</dbReference>
<feature type="domain" description="Enoyl reductase (ER)" evidence="3">
    <location>
        <begin position="10"/>
        <end position="320"/>
    </location>
</feature>
<gene>
    <name evidence="4" type="ORF">H5411_37795</name>
</gene>
<dbReference type="Gene3D" id="3.90.180.10">
    <property type="entry name" value="Medium-chain alcohol dehydrogenases, catalytic domain"/>
    <property type="match status" value="1"/>
</dbReference>
<evidence type="ECO:0000256" key="1">
    <source>
        <dbReference type="ARBA" id="ARBA00022857"/>
    </source>
</evidence>
<dbReference type="PANTHER" id="PTHR48106">
    <property type="entry name" value="QUINONE OXIDOREDUCTASE PIG3-RELATED"/>
    <property type="match status" value="1"/>
</dbReference>
<dbReference type="InterPro" id="IPR020843">
    <property type="entry name" value="ER"/>
</dbReference>
<evidence type="ECO:0000259" key="3">
    <source>
        <dbReference type="SMART" id="SM00829"/>
    </source>
</evidence>
<dbReference type="InterPro" id="IPR013154">
    <property type="entry name" value="ADH-like_N"/>
</dbReference>
<evidence type="ECO:0000313" key="5">
    <source>
        <dbReference type="Proteomes" id="UP000550260"/>
    </source>
</evidence>
<dbReference type="InterPro" id="IPR036291">
    <property type="entry name" value="NAD(P)-bd_dom_sf"/>
</dbReference>
<dbReference type="GO" id="GO:0003960">
    <property type="term" value="F:quinone reductase (NADPH) activity"/>
    <property type="evidence" value="ECO:0007669"/>
    <property type="project" value="InterPro"/>
</dbReference>
<dbReference type="Pfam" id="PF00107">
    <property type="entry name" value="ADH_zinc_N"/>
    <property type="match status" value="1"/>
</dbReference>
<dbReference type="GO" id="GO:0005829">
    <property type="term" value="C:cytosol"/>
    <property type="evidence" value="ECO:0007669"/>
    <property type="project" value="TreeGrafter"/>
</dbReference>
<evidence type="ECO:0000256" key="2">
    <source>
        <dbReference type="ARBA" id="ARBA00023002"/>
    </source>
</evidence>
<dbReference type="InterPro" id="IPR011032">
    <property type="entry name" value="GroES-like_sf"/>
</dbReference>
<proteinExistence type="predicted"/>
<dbReference type="Gene3D" id="3.40.50.720">
    <property type="entry name" value="NAD(P)-binding Rossmann-like Domain"/>
    <property type="match status" value="1"/>
</dbReference>
<organism evidence="4 5">
    <name type="scientific">Amycolatopsis echigonensis</name>
    <dbReference type="NCBI Taxonomy" id="2576905"/>
    <lineage>
        <taxon>Bacteria</taxon>
        <taxon>Bacillati</taxon>
        <taxon>Actinomycetota</taxon>
        <taxon>Actinomycetes</taxon>
        <taxon>Pseudonocardiales</taxon>
        <taxon>Pseudonocardiaceae</taxon>
        <taxon>Amycolatopsis</taxon>
    </lineage>
</organism>
<dbReference type="InterPro" id="IPR013149">
    <property type="entry name" value="ADH-like_C"/>
</dbReference>
<protein>
    <submittedName>
        <fullName evidence="4">Quinone oxidoreductase</fullName>
    </submittedName>
</protein>
<keyword evidence="2" id="KW-0560">Oxidoreductase</keyword>
<sequence length="325" mass="33539">MRVVVATAHGEPDVLEIRDQPEVSPGPGQVLVDVHAAGVNFMDTYLRRGLFMVIPPPFALGVDGAGVVAAVGEGVECPRVGDRVVWERVMGSYADQVLMDAKRALPVPGNLPLEQAAAGLMQALTAHHLCQDAIKVAPGETALVHSAASGVGRMLTQLITGSGGRVIGTVSRAEKVPTAKSAGAEEVLVRGGGLDLAAEVRARTEGRGADVVFDGTGADSCLASIASTARGGTYVMFGQAGGAAPPLDLWEQPDGVRLMRSRGDNPSETPAEGRARASKVLSLIADGTLDVVIGARYPLDGAVRAHRDIESQATIGKLLLIPGAR</sequence>
<dbReference type="PANTHER" id="PTHR48106:SF13">
    <property type="entry name" value="QUINONE OXIDOREDUCTASE-RELATED"/>
    <property type="match status" value="1"/>
</dbReference>
<dbReference type="Proteomes" id="UP000550260">
    <property type="component" value="Unassembled WGS sequence"/>
</dbReference>
<dbReference type="SUPFAM" id="SSF50129">
    <property type="entry name" value="GroES-like"/>
    <property type="match status" value="1"/>
</dbReference>
<dbReference type="SUPFAM" id="SSF51735">
    <property type="entry name" value="NAD(P)-binding Rossmann-fold domains"/>
    <property type="match status" value="1"/>
</dbReference>
<dbReference type="GO" id="GO:0070402">
    <property type="term" value="F:NADPH binding"/>
    <property type="evidence" value="ECO:0007669"/>
    <property type="project" value="TreeGrafter"/>
</dbReference>